<dbReference type="RefSeq" id="WP_271712977.1">
    <property type="nucleotide sequence ID" value="NZ_AP024169.1"/>
</dbReference>
<dbReference type="PANTHER" id="PTHR21064">
    <property type="entry name" value="AMINOGLYCOSIDE PHOSPHOTRANSFERASE DOMAIN-CONTAINING PROTEIN-RELATED"/>
    <property type="match status" value="1"/>
</dbReference>
<organism evidence="3 4">
    <name type="scientific">Anaeromicropila herbilytica</name>
    <dbReference type="NCBI Taxonomy" id="2785025"/>
    <lineage>
        <taxon>Bacteria</taxon>
        <taxon>Bacillati</taxon>
        <taxon>Bacillota</taxon>
        <taxon>Clostridia</taxon>
        <taxon>Lachnospirales</taxon>
        <taxon>Lachnospiraceae</taxon>
        <taxon>Anaeromicropila</taxon>
    </lineage>
</organism>
<dbReference type="Gene3D" id="3.90.1200.10">
    <property type="match status" value="1"/>
</dbReference>
<dbReference type="AlphaFoldDB" id="A0A7R7EN73"/>
<protein>
    <submittedName>
        <fullName evidence="3">Aminoglycoside phosphotransferase</fullName>
    </submittedName>
</protein>
<sequence length="328" mass="37968">MDYNIIAKEILTWYPISEPVIQFIRHNENMTFKITDGVNKKNYLLRIHNPSTEGLLGLQHTLEGIESEIKILQELNQKGLLYAQKPISNTLGVYITEYKMDNFNHPCYATILEWIEGCTLTLEEDNIKDLAFTLGQNLALFHTSLKEFKPSKDFIRPIYDADRIDTAIDELKYCVEANLFSMEHYDIIKRVLIIVKNQMNELKSREDSFGIIHADFQPGNIVVNNGNPVLIDLGFCGFGYYFFDLGSAATIFPSELRQTFLQGYASKTSFSFDDLRYIEGQIFMDTFISYLLFMRDSERNSWIKDSSLKICDSLCKDFLEGNEVFYLL</sequence>
<dbReference type="InterPro" id="IPR050249">
    <property type="entry name" value="Pseudomonas-type_ThrB"/>
</dbReference>
<comment type="similarity">
    <text evidence="1">Belongs to the pseudomonas-type ThrB family.</text>
</comment>
<dbReference type="EMBL" id="AP024169">
    <property type="protein sequence ID" value="BCN31888.1"/>
    <property type="molecule type" value="Genomic_DNA"/>
</dbReference>
<dbReference type="SUPFAM" id="SSF56112">
    <property type="entry name" value="Protein kinase-like (PK-like)"/>
    <property type="match status" value="1"/>
</dbReference>
<evidence type="ECO:0000313" key="4">
    <source>
        <dbReference type="Proteomes" id="UP000595897"/>
    </source>
</evidence>
<evidence type="ECO:0000259" key="2">
    <source>
        <dbReference type="Pfam" id="PF01636"/>
    </source>
</evidence>
<keyword evidence="4" id="KW-1185">Reference proteome</keyword>
<dbReference type="GO" id="GO:0019202">
    <property type="term" value="F:amino acid kinase activity"/>
    <property type="evidence" value="ECO:0007669"/>
    <property type="project" value="TreeGrafter"/>
</dbReference>
<dbReference type="PANTHER" id="PTHR21064:SF6">
    <property type="entry name" value="AMINOGLYCOSIDE PHOSPHOTRANSFERASE DOMAIN-CONTAINING PROTEIN"/>
    <property type="match status" value="1"/>
</dbReference>
<evidence type="ECO:0000256" key="1">
    <source>
        <dbReference type="ARBA" id="ARBA00038240"/>
    </source>
</evidence>
<proteinExistence type="inferred from homology"/>
<feature type="domain" description="Aminoglycoside phosphotransferase" evidence="2">
    <location>
        <begin position="22"/>
        <end position="268"/>
    </location>
</feature>
<dbReference type="InterPro" id="IPR011009">
    <property type="entry name" value="Kinase-like_dom_sf"/>
</dbReference>
<dbReference type="Pfam" id="PF01636">
    <property type="entry name" value="APH"/>
    <property type="match status" value="1"/>
</dbReference>
<dbReference type="KEGG" id="ahb:bsdtb5_31830"/>
<accession>A0A7R7EN73</accession>
<name>A0A7R7EN73_9FIRM</name>
<keyword evidence="3" id="KW-0808">Transferase</keyword>
<dbReference type="Proteomes" id="UP000595897">
    <property type="component" value="Chromosome"/>
</dbReference>
<dbReference type="InterPro" id="IPR002575">
    <property type="entry name" value="Aminoglycoside_PTrfase"/>
</dbReference>
<gene>
    <name evidence="3" type="ORF">bsdtb5_31830</name>
</gene>
<evidence type="ECO:0000313" key="3">
    <source>
        <dbReference type="EMBL" id="BCN31888.1"/>
    </source>
</evidence>
<reference evidence="3 4" key="1">
    <citation type="submission" date="2020-11" db="EMBL/GenBank/DDBJ databases">
        <title>Draft genome sequencing of a Lachnospiraceae strain isolated from anoxic soil subjected to BSD treatment.</title>
        <authorList>
            <person name="Uek A."/>
            <person name="Tonouchi A."/>
        </authorList>
    </citation>
    <scope>NUCLEOTIDE SEQUENCE [LARGE SCALE GENOMIC DNA]</scope>
    <source>
        <strain evidence="3 4">TB5</strain>
    </source>
</reference>